<dbReference type="PANTHER" id="PTHR44170">
    <property type="entry name" value="PROTEIN SIDEKICK"/>
    <property type="match status" value="1"/>
</dbReference>
<feature type="signal peptide" evidence="5">
    <location>
        <begin position="1"/>
        <end position="18"/>
    </location>
</feature>
<dbReference type="SUPFAM" id="SSF49265">
    <property type="entry name" value="Fibronectin type III"/>
    <property type="match status" value="1"/>
</dbReference>
<keyword evidence="5" id="KW-0732">Signal</keyword>
<dbReference type="InterPro" id="IPR003599">
    <property type="entry name" value="Ig_sub"/>
</dbReference>
<feature type="transmembrane region" description="Helical" evidence="4">
    <location>
        <begin position="503"/>
        <end position="527"/>
    </location>
</feature>
<sequence length="576" mass="62614">MAALQVHLLLATVSAIYAAELDMRFLKDPESVTAPVGDKVTFECEVNVPAEWLVWRGRADDGAEWADVLKSADVDVHTTNTSIILVSVPARLRIARIDASKNTQKMRVVTAPLHNSVALHCKEPASEPPAVLTWWKETSRGSKKQLDMPHGVLVIHNATSEDSGTYGCKATNDLSTQAIDLLETIYLKVQKENKNDVRFLETEEYVGSMDSEGVLTVAVKLNGVLRLWCGAVGSPPPRATWTREGRVIALQPPSWDGIMRNLTASENGNVHLPCGTPHGQPPPEVYWCFACNSLGCAYDASLLTVVPLQISVKVQYKEVSNSSNVQWNTATHEVPMHIHSLAIDGLAPDKYYKFRVAAVYSNQDNKQGKSSAKFYLQRGGALQKPQPPTLKQIAPMSPYSLQLEWTWSSGPHNISAGGFYVYYRSVSTAADYEKVSARAEARALALDHLMPDTAYEVKMQAYTQQAPSDFSSILVAKTQRSPAGSSTSEAPPSDVSESRRPDALVTAGGAIGAAALLLILAVTLLLCRRAKRVPADKEKGSVPETVGNNGYIPANAKVPITITTNPMHSEVRTSNS</sequence>
<evidence type="ECO:0000256" key="4">
    <source>
        <dbReference type="SAM" id="Phobius"/>
    </source>
</evidence>
<accession>A0A0L7KY84</accession>
<evidence type="ECO:0000313" key="8">
    <source>
        <dbReference type="EMBL" id="KOB68172.1"/>
    </source>
</evidence>
<dbReference type="STRING" id="104452.A0A0L7KY84"/>
<feature type="domain" description="Fibronectin type-III" evidence="7">
    <location>
        <begin position="384"/>
        <end position="481"/>
    </location>
</feature>
<evidence type="ECO:0000259" key="6">
    <source>
        <dbReference type="PROSITE" id="PS50835"/>
    </source>
</evidence>
<dbReference type="AlphaFoldDB" id="A0A0L7KY84"/>
<reference evidence="8 9" key="1">
    <citation type="journal article" date="2015" name="Genome Biol. Evol.">
        <title>The genome of winter moth (Operophtera brumata) provides a genomic perspective on sexual dimorphism and phenology.</title>
        <authorList>
            <person name="Derks M.F."/>
            <person name="Smit S."/>
            <person name="Salis L."/>
            <person name="Schijlen E."/>
            <person name="Bossers A."/>
            <person name="Mateman C."/>
            <person name="Pijl A.S."/>
            <person name="de Ridder D."/>
            <person name="Groenen M.A."/>
            <person name="Visser M.E."/>
            <person name="Megens H.J."/>
        </authorList>
    </citation>
    <scope>NUCLEOTIDE SEQUENCE [LARGE SCALE GENOMIC DNA]</scope>
    <source>
        <strain evidence="8">WM2013NL</strain>
        <tissue evidence="8">Head and thorax</tissue>
    </source>
</reference>
<dbReference type="Gene3D" id="2.60.40.10">
    <property type="entry name" value="Immunoglobulins"/>
    <property type="match status" value="3"/>
</dbReference>
<keyword evidence="4" id="KW-1133">Transmembrane helix</keyword>
<gene>
    <name evidence="8" type="ORF">OBRU01_18717</name>
</gene>
<keyword evidence="2" id="KW-1015">Disulfide bond</keyword>
<dbReference type="GO" id="GO:0016020">
    <property type="term" value="C:membrane"/>
    <property type="evidence" value="ECO:0007669"/>
    <property type="project" value="UniProtKB-SubCell"/>
</dbReference>
<evidence type="ECO:0000256" key="3">
    <source>
        <dbReference type="SAM" id="MobiDB-lite"/>
    </source>
</evidence>
<dbReference type="InterPro" id="IPR003598">
    <property type="entry name" value="Ig_sub2"/>
</dbReference>
<feature type="chain" id="PRO_5005572968" description="Interference hedgehog" evidence="5">
    <location>
        <begin position="19"/>
        <end position="576"/>
    </location>
</feature>
<evidence type="ECO:0000313" key="9">
    <source>
        <dbReference type="Proteomes" id="UP000037510"/>
    </source>
</evidence>
<dbReference type="CDD" id="cd00063">
    <property type="entry name" value="FN3"/>
    <property type="match status" value="2"/>
</dbReference>
<dbReference type="InterPro" id="IPR007110">
    <property type="entry name" value="Ig-like_dom"/>
</dbReference>
<feature type="compositionally biased region" description="Polar residues" evidence="3">
    <location>
        <begin position="478"/>
        <end position="490"/>
    </location>
</feature>
<comment type="caution">
    <text evidence="8">The sequence shown here is derived from an EMBL/GenBank/DDBJ whole genome shotgun (WGS) entry which is preliminary data.</text>
</comment>
<evidence type="ECO:0000256" key="1">
    <source>
        <dbReference type="ARBA" id="ARBA00022737"/>
    </source>
</evidence>
<evidence type="ECO:0008006" key="10">
    <source>
        <dbReference type="Google" id="ProtNLM"/>
    </source>
</evidence>
<keyword evidence="4" id="KW-0812">Transmembrane</keyword>
<protein>
    <recommendedName>
        <fullName evidence="10">Interference hedgehog</fullName>
    </recommendedName>
</protein>
<dbReference type="SUPFAM" id="SSF48726">
    <property type="entry name" value="Immunoglobulin"/>
    <property type="match status" value="2"/>
</dbReference>
<dbReference type="GO" id="GO:0098609">
    <property type="term" value="P:cell-cell adhesion"/>
    <property type="evidence" value="ECO:0007669"/>
    <property type="project" value="TreeGrafter"/>
</dbReference>
<dbReference type="InterPro" id="IPR036179">
    <property type="entry name" value="Ig-like_dom_sf"/>
</dbReference>
<name>A0A0L7KY84_OPEBR</name>
<feature type="region of interest" description="Disordered" evidence="3">
    <location>
        <begin position="477"/>
        <end position="501"/>
    </location>
</feature>
<feature type="domain" description="Ig-like" evidence="6">
    <location>
        <begin position="89"/>
        <end position="180"/>
    </location>
</feature>
<keyword evidence="4" id="KW-0472">Membrane</keyword>
<evidence type="ECO:0000256" key="5">
    <source>
        <dbReference type="SAM" id="SignalP"/>
    </source>
</evidence>
<dbReference type="PANTHER" id="PTHR44170:SF6">
    <property type="entry name" value="CONTACTIN"/>
    <property type="match status" value="1"/>
</dbReference>
<dbReference type="EMBL" id="JTDY01004427">
    <property type="protein sequence ID" value="KOB68172.1"/>
    <property type="molecule type" value="Genomic_DNA"/>
</dbReference>
<dbReference type="CDD" id="cd00096">
    <property type="entry name" value="Ig"/>
    <property type="match status" value="2"/>
</dbReference>
<dbReference type="InterPro" id="IPR003961">
    <property type="entry name" value="FN3_dom"/>
</dbReference>
<keyword evidence="9" id="KW-1185">Reference proteome</keyword>
<dbReference type="SMART" id="SM00409">
    <property type="entry name" value="IG"/>
    <property type="match status" value="2"/>
</dbReference>
<proteinExistence type="predicted"/>
<evidence type="ECO:0000256" key="2">
    <source>
        <dbReference type="ARBA" id="ARBA00023157"/>
    </source>
</evidence>
<dbReference type="Pfam" id="PF13927">
    <property type="entry name" value="Ig_3"/>
    <property type="match status" value="1"/>
</dbReference>
<dbReference type="SMART" id="SM00060">
    <property type="entry name" value="FN3"/>
    <property type="match status" value="2"/>
</dbReference>
<evidence type="ECO:0000259" key="7">
    <source>
        <dbReference type="PROSITE" id="PS50853"/>
    </source>
</evidence>
<dbReference type="InterPro" id="IPR013783">
    <property type="entry name" value="Ig-like_fold"/>
</dbReference>
<organism evidence="8 9">
    <name type="scientific">Operophtera brumata</name>
    <name type="common">Winter moth</name>
    <name type="synonym">Phalaena brumata</name>
    <dbReference type="NCBI Taxonomy" id="104452"/>
    <lineage>
        <taxon>Eukaryota</taxon>
        <taxon>Metazoa</taxon>
        <taxon>Ecdysozoa</taxon>
        <taxon>Arthropoda</taxon>
        <taxon>Hexapoda</taxon>
        <taxon>Insecta</taxon>
        <taxon>Pterygota</taxon>
        <taxon>Neoptera</taxon>
        <taxon>Endopterygota</taxon>
        <taxon>Lepidoptera</taxon>
        <taxon>Glossata</taxon>
        <taxon>Ditrysia</taxon>
        <taxon>Geometroidea</taxon>
        <taxon>Geometridae</taxon>
        <taxon>Larentiinae</taxon>
        <taxon>Operophtera</taxon>
    </lineage>
</organism>
<dbReference type="Pfam" id="PF00041">
    <property type="entry name" value="fn3"/>
    <property type="match status" value="1"/>
</dbReference>
<dbReference type="SMART" id="SM00408">
    <property type="entry name" value="IGc2"/>
    <property type="match status" value="1"/>
</dbReference>
<dbReference type="Proteomes" id="UP000037510">
    <property type="component" value="Unassembled WGS sequence"/>
</dbReference>
<dbReference type="PROSITE" id="PS50835">
    <property type="entry name" value="IG_LIKE"/>
    <property type="match status" value="1"/>
</dbReference>
<dbReference type="InterPro" id="IPR036116">
    <property type="entry name" value="FN3_sf"/>
</dbReference>
<dbReference type="PROSITE" id="PS50853">
    <property type="entry name" value="FN3"/>
    <property type="match status" value="1"/>
</dbReference>
<keyword evidence="1" id="KW-0677">Repeat</keyword>